<gene>
    <name evidence="1" type="ordered locus">VC0395_A2683</name>
</gene>
<reference evidence="1 2" key="1">
    <citation type="submission" date="2007-03" db="EMBL/GenBank/DDBJ databases">
        <authorList>
            <person name="Heidelberg J."/>
        </authorList>
    </citation>
    <scope>NUCLEOTIDE SEQUENCE [LARGE SCALE GENOMIC DNA]</scope>
    <source>
        <strain evidence="2">ATCC 39541 / Classical Ogawa 395 / O395</strain>
    </source>
</reference>
<dbReference type="RefSeq" id="WP_000125077.1">
    <property type="nucleotide sequence ID" value="NC_009457.1"/>
</dbReference>
<dbReference type="OrthoDB" id="5986966at2"/>
<protein>
    <submittedName>
        <fullName evidence="1">Phage transcriptional regulator, AlpA</fullName>
    </submittedName>
</protein>
<proteinExistence type="predicted"/>
<organism evidence="1 2">
    <name type="scientific">Vibrio cholerae serotype O1 (strain ATCC 39541 / Classical Ogawa 395 / O395)</name>
    <dbReference type="NCBI Taxonomy" id="345073"/>
    <lineage>
        <taxon>Bacteria</taxon>
        <taxon>Pseudomonadati</taxon>
        <taxon>Pseudomonadota</taxon>
        <taxon>Gammaproteobacteria</taxon>
        <taxon>Vibrionales</taxon>
        <taxon>Vibrionaceae</taxon>
        <taxon>Vibrio</taxon>
    </lineage>
</organism>
<sequence>MTAIEKLTQPNQLSCDRFVREAERRRITAISRSQAWKLEKEGRFPPRIKLGSRSVVWRLSDLTQWLDKQAGQYSEEA</sequence>
<dbReference type="Proteomes" id="UP000000249">
    <property type="component" value="Chromosome 1"/>
</dbReference>
<dbReference type="InterPro" id="IPR010260">
    <property type="entry name" value="AlpA"/>
</dbReference>
<dbReference type="eggNOG" id="COG3311">
    <property type="taxonomic scope" value="Bacteria"/>
</dbReference>
<dbReference type="EMBL" id="CP000627">
    <property type="protein sequence ID" value="ABQ21694.1"/>
    <property type="molecule type" value="Genomic_DNA"/>
</dbReference>
<evidence type="ECO:0000313" key="1">
    <source>
        <dbReference type="EMBL" id="ABQ21694.1"/>
    </source>
</evidence>
<dbReference type="Pfam" id="PF05930">
    <property type="entry name" value="Phage_AlpA"/>
    <property type="match status" value="1"/>
</dbReference>
<dbReference type="Gene3D" id="1.10.238.160">
    <property type="match status" value="1"/>
</dbReference>
<evidence type="ECO:0000313" key="2">
    <source>
        <dbReference type="Proteomes" id="UP000000249"/>
    </source>
</evidence>
<accession>A0A0H3ALW9</accession>
<name>A0A0H3ALW9_VIBC3</name>
<dbReference type="AlphaFoldDB" id="A0A0H3ALW9"/>
<dbReference type="KEGG" id="vco:VC0395_A2683"/>